<dbReference type="InterPro" id="IPR012939">
    <property type="entry name" value="Glyco_hydro_92"/>
</dbReference>
<reference evidence="4 5" key="1">
    <citation type="submission" date="2019-02" db="EMBL/GenBank/DDBJ databases">
        <title>Draft Genome Sequences of Six Type Strains of the Genus Massilia.</title>
        <authorList>
            <person name="Miess H."/>
            <person name="Frediansyhah A."/>
            <person name="Gross H."/>
        </authorList>
    </citation>
    <scope>NUCLEOTIDE SEQUENCE [LARGE SCALE GENOMIC DNA]</scope>
    <source>
        <strain evidence="4 5">DSM 17473</strain>
    </source>
</reference>
<dbReference type="InterPro" id="IPR005887">
    <property type="entry name" value="GH92_a_mannosidase_put"/>
</dbReference>
<feature type="domain" description="Glycosyl hydrolase family 92 N-terminal" evidence="3">
    <location>
        <begin position="132"/>
        <end position="367"/>
    </location>
</feature>
<evidence type="ECO:0000259" key="3">
    <source>
        <dbReference type="Pfam" id="PF17678"/>
    </source>
</evidence>
<dbReference type="KEGG" id="plue:EWM63_01750"/>
<dbReference type="Gene3D" id="1.20.1050.60">
    <property type="entry name" value="alpha-1,2-mannosidase"/>
    <property type="match status" value="1"/>
</dbReference>
<dbReference type="GO" id="GO:0005975">
    <property type="term" value="P:carbohydrate metabolic process"/>
    <property type="evidence" value="ECO:0007669"/>
    <property type="project" value="InterPro"/>
</dbReference>
<accession>A0A4P6KUU7</accession>
<dbReference type="InterPro" id="IPR050883">
    <property type="entry name" value="PNGase"/>
</dbReference>
<proteinExistence type="predicted"/>
<dbReference type="FunFam" id="3.30.2080.10:FF:000001">
    <property type="entry name" value="Alpha-1,2-mannosidase subfamily"/>
    <property type="match status" value="1"/>
</dbReference>
<dbReference type="NCBIfam" id="TIGR01180">
    <property type="entry name" value="aman2_put"/>
    <property type="match status" value="1"/>
</dbReference>
<dbReference type="GO" id="GO:0006516">
    <property type="term" value="P:glycoprotein catabolic process"/>
    <property type="evidence" value="ECO:0007669"/>
    <property type="project" value="TreeGrafter"/>
</dbReference>
<dbReference type="InterPro" id="IPR041371">
    <property type="entry name" value="GH92_N"/>
</dbReference>
<dbReference type="OrthoDB" id="9804511at2"/>
<organism evidence="4 5">
    <name type="scientific">Pseudoduganella lutea</name>
    <dbReference type="NCBI Taxonomy" id="321985"/>
    <lineage>
        <taxon>Bacteria</taxon>
        <taxon>Pseudomonadati</taxon>
        <taxon>Pseudomonadota</taxon>
        <taxon>Betaproteobacteria</taxon>
        <taxon>Burkholderiales</taxon>
        <taxon>Oxalobacteraceae</taxon>
        <taxon>Telluria group</taxon>
        <taxon>Pseudoduganella</taxon>
    </lineage>
</organism>
<dbReference type="Gene3D" id="2.70.98.10">
    <property type="match status" value="1"/>
</dbReference>
<dbReference type="InterPro" id="IPR014718">
    <property type="entry name" value="GH-type_carb-bd"/>
</dbReference>
<sequence>MEAAIFCSWRCAGASTAVPCEVRRPHEGATLTGWHDRAFAVLGGHPEEHPARRYEDGDPGAARQTSGSSPGPRYRKRGHKFRNSGQCRVALRSAALAFATGPIMTLRPSIRAALLYCLLTYDAAAKEPVDQVDPFIGTLGEGNVFAGATLPFGFLQPGPDTGPGSGASGYKHDKPITGFSQQHISGMGGPLYGHLSLMPVAGAFIDPARLAAAGKSDEVATPGYYAVTLQPSGVRVELTATRHVALHRHTFPAGAARSVALDIGHVLYGAGKPSWNSARPVKGEVRIDPARREVSGHMTYQGGRSSARRYKIHFVARFDQAFADFGAWTAGASPQVRVAHLEGERIGAWLRFAETEASVVGARVALSYTGLEQAHAYLEQETHDVAFERARMDARAAWGEVLGKITVEGGTRDQRTQFHSAMYRIHMTPNDWTGEAPARYGTATYYENMLCLWDTFRTVNPLLTLIQPTVQAGIVNTLINYYKHDGWTGDAHSAHHYEHVQNGSSADVVVADAFVKKLPGIDWRDAYAAIRKNAFVDDDPAIDGRPDKGRFRLDDYRKHGYVPVDASSTYKAIQAVSRTLEYAHNDHAVLTLARRFGSTEDVAELERRVLWYRNVWDGETRFMRGKRKDGSWLAPFDPVANAHGSGAGLWYGTGEQYYEGSAWTWSWHVPHDVQGLITLNFGNERFVERLRTAVDRHYEAYNEPGMLQTFLFSHAGRPDLTQHYSRHALRHFSATPAGLPGNDDSGTTSAWLVWAMLGLYPNAGQDWYYIGSPVFTRAQIHLADGKRVTLEAPAASVANKYIAALTVNGRAWTQPWIRHADLVGGATLKFTMSDKPGKWGSAFPPPSHSRGPGR</sequence>
<protein>
    <submittedName>
        <fullName evidence="4">Glycoside hydrolase family 92 protein</fullName>
    </submittedName>
</protein>
<dbReference type="Gene3D" id="3.30.2080.10">
    <property type="entry name" value="GH92 mannosidase domain"/>
    <property type="match status" value="1"/>
</dbReference>
<dbReference type="PANTHER" id="PTHR12143">
    <property type="entry name" value="PEPTIDE N-GLYCANASE PNGASE -RELATED"/>
    <property type="match status" value="1"/>
</dbReference>
<keyword evidence="5" id="KW-1185">Reference proteome</keyword>
<dbReference type="Gene3D" id="1.20.1610.10">
    <property type="entry name" value="alpha-1,2-mannosidases domains"/>
    <property type="match status" value="1"/>
</dbReference>
<dbReference type="SUPFAM" id="SSF48208">
    <property type="entry name" value="Six-hairpin glycosidases"/>
    <property type="match status" value="1"/>
</dbReference>
<feature type="domain" description="Glycosyl hydrolase family 92" evidence="2">
    <location>
        <begin position="373"/>
        <end position="834"/>
    </location>
</feature>
<feature type="region of interest" description="Disordered" evidence="1">
    <location>
        <begin position="47"/>
        <end position="79"/>
    </location>
</feature>
<keyword evidence="4" id="KW-0378">Hydrolase</keyword>
<evidence type="ECO:0000313" key="4">
    <source>
        <dbReference type="EMBL" id="QBE61878.1"/>
    </source>
</evidence>
<evidence type="ECO:0000259" key="2">
    <source>
        <dbReference type="Pfam" id="PF07971"/>
    </source>
</evidence>
<name>A0A4P6KUU7_9BURK</name>
<dbReference type="EMBL" id="CP035913">
    <property type="protein sequence ID" value="QBE61878.1"/>
    <property type="molecule type" value="Genomic_DNA"/>
</dbReference>
<feature type="compositionally biased region" description="Basic and acidic residues" evidence="1">
    <location>
        <begin position="47"/>
        <end position="56"/>
    </location>
</feature>
<dbReference type="Pfam" id="PF07971">
    <property type="entry name" value="Glyco_hydro_92"/>
    <property type="match status" value="1"/>
</dbReference>
<dbReference type="PANTHER" id="PTHR12143:SF43">
    <property type="entry name" value="PUTATIVE-RELATED"/>
    <property type="match status" value="1"/>
</dbReference>
<dbReference type="GO" id="GO:0000224">
    <property type="term" value="F:peptide-N4-(N-acetyl-beta-glucosaminyl)asparagine amidase activity"/>
    <property type="evidence" value="ECO:0007669"/>
    <property type="project" value="TreeGrafter"/>
</dbReference>
<dbReference type="Pfam" id="PF17678">
    <property type="entry name" value="Glyco_hydro_92N"/>
    <property type="match status" value="1"/>
</dbReference>
<evidence type="ECO:0000256" key="1">
    <source>
        <dbReference type="SAM" id="MobiDB-lite"/>
    </source>
</evidence>
<dbReference type="GO" id="GO:0005829">
    <property type="term" value="C:cytosol"/>
    <property type="evidence" value="ECO:0007669"/>
    <property type="project" value="TreeGrafter"/>
</dbReference>
<evidence type="ECO:0000313" key="5">
    <source>
        <dbReference type="Proteomes" id="UP000290637"/>
    </source>
</evidence>
<dbReference type="AlphaFoldDB" id="A0A4P6KUU7"/>
<gene>
    <name evidence="4" type="ORF">EWM63_01750</name>
</gene>
<dbReference type="GO" id="GO:0030246">
    <property type="term" value="F:carbohydrate binding"/>
    <property type="evidence" value="ECO:0007669"/>
    <property type="project" value="InterPro"/>
</dbReference>
<dbReference type="Proteomes" id="UP000290637">
    <property type="component" value="Chromosome"/>
</dbReference>
<dbReference type="InterPro" id="IPR008928">
    <property type="entry name" value="6-hairpin_glycosidase_sf"/>
</dbReference>